<feature type="region of interest" description="Disordered" evidence="1">
    <location>
        <begin position="1312"/>
        <end position="1414"/>
    </location>
</feature>
<dbReference type="Proteomes" id="UP000593566">
    <property type="component" value="Unassembled WGS sequence"/>
</dbReference>
<comment type="caution">
    <text evidence="2">The sequence shown here is derived from an EMBL/GenBank/DDBJ whole genome shotgun (WGS) entry which is preliminary data.</text>
</comment>
<keyword evidence="3" id="KW-1185">Reference proteome</keyword>
<dbReference type="Gene3D" id="3.30.565.10">
    <property type="entry name" value="Histidine kinase-like ATPase, C-terminal domain"/>
    <property type="match status" value="1"/>
</dbReference>
<reference evidence="2 3" key="1">
    <citation type="journal article" date="2020" name="Genomics">
        <title>Complete, high-quality genomes from long-read metagenomic sequencing of two wolf lichen thalli reveals enigmatic genome architecture.</title>
        <authorList>
            <person name="McKenzie S.K."/>
            <person name="Walston R.F."/>
            <person name="Allen J.L."/>
        </authorList>
    </citation>
    <scope>NUCLEOTIDE SEQUENCE [LARGE SCALE GENOMIC DNA]</scope>
    <source>
        <strain evidence="2">WasteWater1</strain>
    </source>
</reference>
<dbReference type="SUPFAM" id="SSF55874">
    <property type="entry name" value="ATPase domain of HSP90 chaperone/DNA topoisomerase II/histidine kinase"/>
    <property type="match status" value="1"/>
</dbReference>
<proteinExistence type="predicted"/>
<feature type="compositionally biased region" description="Polar residues" evidence="1">
    <location>
        <begin position="1354"/>
        <end position="1397"/>
    </location>
</feature>
<protein>
    <recommendedName>
        <fullName evidence="4">Protein NO VEIN C-terminal domain-containing protein</fullName>
    </recommendedName>
</protein>
<dbReference type="RefSeq" id="XP_037149964.1">
    <property type="nucleotide sequence ID" value="XM_037293886.1"/>
</dbReference>
<evidence type="ECO:0000313" key="2">
    <source>
        <dbReference type="EMBL" id="KAF6220529.1"/>
    </source>
</evidence>
<organism evidence="2 3">
    <name type="scientific">Letharia lupina</name>
    <dbReference type="NCBI Taxonomy" id="560253"/>
    <lineage>
        <taxon>Eukaryota</taxon>
        <taxon>Fungi</taxon>
        <taxon>Dikarya</taxon>
        <taxon>Ascomycota</taxon>
        <taxon>Pezizomycotina</taxon>
        <taxon>Lecanoromycetes</taxon>
        <taxon>OSLEUM clade</taxon>
        <taxon>Lecanoromycetidae</taxon>
        <taxon>Lecanorales</taxon>
        <taxon>Lecanorineae</taxon>
        <taxon>Parmeliaceae</taxon>
        <taxon>Letharia</taxon>
    </lineage>
</organism>
<evidence type="ECO:0000313" key="3">
    <source>
        <dbReference type="Proteomes" id="UP000593566"/>
    </source>
</evidence>
<evidence type="ECO:0008006" key="4">
    <source>
        <dbReference type="Google" id="ProtNLM"/>
    </source>
</evidence>
<dbReference type="InterPro" id="IPR036890">
    <property type="entry name" value="HATPase_C_sf"/>
</dbReference>
<dbReference type="PANTHER" id="PTHR32387">
    <property type="entry name" value="WU:FJ29H11"/>
    <property type="match status" value="1"/>
</dbReference>
<name>A0A8H6CBS5_9LECA</name>
<sequence length="1659" mass="188003">MKTISRERGREIVDEIRENNGGISAADRAKTPVSVLRSLDSVRRKLGSATQTLATNLYSKDTRFVFELIQNAEDNDYTTVEAARDEPLLTFGLHPDKIIIDSNEDGFTEANVKAICSTGESTKNISKGYIGEKGIGFKSVFKVASKVHIQSEPFSFFFEHRRGDGGLGMVTPIFENHHGIPSNIRTRMTLTLANPSEAAKLAQEFYDLPETLLLFLSKLKTIKITRFDALGTASETTYSKQVDLIQHRATLTTLSVSNGIADGSRRRVVSTYQIKSRLLNNLPEHHARLHSNQAEVVLAFPLDSQSIPIIQQQHVFAFLPIRQVGFSFQIQSDFITQASREDVERTDWNEVILSGVAETFRDGVLDFCGHPTLQYQWMRYLPSEMIFEPFWAQLLPKIVRLLKETRVLRPWSGGALKRPDQLKRVPDYCLDEAGNPLFKDMPDEVYLSAGYEWGDFQLLDRLAVRKLSLWDISTRVNMDLNDPSSRWKSSTASDEWVTRSASMLMRPFSTQGSVAEATGVRALPLIPLQNGSWVSGDSGTIFHPDSDRVPVPTDLGLRLVDPKALRNSARKALFTHLGLRNCAPRDVIALILKKYNTWGNISLQSSVSHLRYLYWHLPKNERDLPKTIYLKDQESRPVYRTFVTLGREIIVDDLYFETDEKYDAKRLTMQEKVGSKIIYPGFPLHYINRAYIDAMPSDARRYDSSWEGWLGDSAGVRCIPRLVKPSTPTALSDLFLYILRWRKEVVGTLKAHWASYKDLITPPVIRALREAEFPCENSKKAPLQTTYLPLSKLTKRCRNFDVNRELPFLVLPSETDGGSQEDWNFLEVFDVGRETNTRFYLDVLRYFVRTHQSPSEASRNILLKIYEAVEIHSNAEDREKISKAFAEENVIHVTARRCQPAMWTEPKKCVWKAPEFLTEYHSLSNQEGFRDNDRLRHLFQIILNIRDANWIYYLHQIQVHKAKGLPPNDIQEIYRHLYLEVEGDDWEHVRQRFSDRHLIYEPSGRNWHSPASCLWTDDTRISDKVALGRHYPKLQAFFVQRLGVEEPNIDTYIAELQLLTAGDQSPPMEDVKGLIKQINSFGPQAGALDRLKSSNVLPVKGSDGQTRLKKTSDVFAIVDRTGYGSAFRDKVPILDFEIEDVRELRPTILALNLEDRYMSRVVVESSTVKDSSRNMKLSNHVQNRAYALLRCASYYGSRNSSLYRKIQATDVYESDGISKTITLTLKGLCIAVEGAKGIVHIVEDDQQMRFYVPRNREDRELSYCTELPEKLAAQLGMNDIAAIRVVGDILTKSLPVLEKVLDHHGIVQVAGIEPGPQTVSHDSLSDEDDEQSVSHRATNQPVHAPSTPVRHGSTESAFTSSSAPNSTTRAGSSSYAGSALTPQSSQANTRFSSTPRSGLSPFPERRRDYTTPEISTSGYEYRALLDRVIRAASRAPFPRPGMPSPEVASDSNDDTPFALSDTVFGSRSDSKVSHDVKIGAAGELYAFEFLLNLNLPNLDRSNWRSTIRKEVCVHEKYRDMPAWNGRETADITYEDQVTGNAETTLKLTQLLFEHGHLPHGLLVEPEGPGINYYLEVKTTTLGCGTRLFVSRAQYQRMHEMTLRPGLPVKNIYVILRVFNLGQEDMGMRIYVDPAAMERNGELEFQAETYTVIPAVEEEL</sequence>
<dbReference type="NCBIfam" id="NF047352">
    <property type="entry name" value="P_loop_sacsin"/>
    <property type="match status" value="1"/>
</dbReference>
<evidence type="ECO:0000256" key="1">
    <source>
        <dbReference type="SAM" id="MobiDB-lite"/>
    </source>
</evidence>
<dbReference type="GeneID" id="59331374"/>
<dbReference type="EMBL" id="JACCJB010000016">
    <property type="protein sequence ID" value="KAF6220529.1"/>
    <property type="molecule type" value="Genomic_DNA"/>
</dbReference>
<dbReference type="PANTHER" id="PTHR32387:SF0">
    <property type="entry name" value="PROTEIN NO VEIN"/>
    <property type="match status" value="1"/>
</dbReference>
<accession>A0A8H6CBS5</accession>
<gene>
    <name evidence="2" type="ORF">HO133_002962</name>
</gene>
<dbReference type="InterPro" id="IPR052957">
    <property type="entry name" value="Auxin_embryo_med"/>
</dbReference>